<evidence type="ECO:0000313" key="1">
    <source>
        <dbReference type="EMBL" id="KAJ8676178.1"/>
    </source>
</evidence>
<dbReference type="Proteomes" id="UP001239111">
    <property type="component" value="Chromosome 2"/>
</dbReference>
<evidence type="ECO:0000313" key="2">
    <source>
        <dbReference type="Proteomes" id="UP001239111"/>
    </source>
</evidence>
<organism evidence="1 2">
    <name type="scientific">Eretmocerus hayati</name>
    <dbReference type="NCBI Taxonomy" id="131215"/>
    <lineage>
        <taxon>Eukaryota</taxon>
        <taxon>Metazoa</taxon>
        <taxon>Ecdysozoa</taxon>
        <taxon>Arthropoda</taxon>
        <taxon>Hexapoda</taxon>
        <taxon>Insecta</taxon>
        <taxon>Pterygota</taxon>
        <taxon>Neoptera</taxon>
        <taxon>Endopterygota</taxon>
        <taxon>Hymenoptera</taxon>
        <taxon>Apocrita</taxon>
        <taxon>Proctotrupomorpha</taxon>
        <taxon>Chalcidoidea</taxon>
        <taxon>Aphelinidae</taxon>
        <taxon>Aphelininae</taxon>
        <taxon>Eretmocerus</taxon>
    </lineage>
</organism>
<gene>
    <name evidence="1" type="ORF">QAD02_011964</name>
</gene>
<reference evidence="1" key="1">
    <citation type="submission" date="2023-04" db="EMBL/GenBank/DDBJ databases">
        <title>A chromosome-level genome assembly of the parasitoid wasp Eretmocerus hayati.</title>
        <authorList>
            <person name="Zhong Y."/>
            <person name="Liu S."/>
            <person name="Liu Y."/>
        </authorList>
    </citation>
    <scope>NUCLEOTIDE SEQUENCE</scope>
    <source>
        <strain evidence="1">ZJU_SS_LIU_2023</strain>
    </source>
</reference>
<accession>A0ACC2NY87</accession>
<proteinExistence type="predicted"/>
<protein>
    <submittedName>
        <fullName evidence="1">Uncharacterized protein</fullName>
    </submittedName>
</protein>
<dbReference type="EMBL" id="CM056742">
    <property type="protein sequence ID" value="KAJ8676178.1"/>
    <property type="molecule type" value="Genomic_DNA"/>
</dbReference>
<keyword evidence="2" id="KW-1185">Reference proteome</keyword>
<sequence length="292" mass="33161">MNYGLSGNDVLVASWLWRKTILALPLRLHLSPPVNVNQVVKTKRAKLNNQVKGGEKTWTNKTADKQRKGKGKAFRAAWYHRGDGGSDYKEMEFEGQHFTLPQDSSYSLEDVIDVVMNRFKKSPEDQETARILNNCTAKLGTAKFAVIEEFITPTLQSGFRRYIEYRANVCNVVRLRLLTTARVNHGSSEIKEVLPNENGVKCTREKFEMGKRHTKCSAMKLITNSPSMENSERIHRPAKRKSVHEQQNCDKGGGTEPEATIVLFDSSTSSPPQKKIQQRGKWNRLQGNQQLD</sequence>
<name>A0ACC2NY87_9HYME</name>
<comment type="caution">
    <text evidence="1">The sequence shown here is derived from an EMBL/GenBank/DDBJ whole genome shotgun (WGS) entry which is preliminary data.</text>
</comment>